<name>A0A026WNT6_OOCBI</name>
<protein>
    <submittedName>
        <fullName evidence="1">Uncharacterized protein</fullName>
    </submittedName>
</protein>
<keyword evidence="2" id="KW-1185">Reference proteome</keyword>
<gene>
    <name evidence="1" type="ORF">X777_02592</name>
</gene>
<organism evidence="1 2">
    <name type="scientific">Ooceraea biroi</name>
    <name type="common">Clonal raider ant</name>
    <name type="synonym">Cerapachys biroi</name>
    <dbReference type="NCBI Taxonomy" id="2015173"/>
    <lineage>
        <taxon>Eukaryota</taxon>
        <taxon>Metazoa</taxon>
        <taxon>Ecdysozoa</taxon>
        <taxon>Arthropoda</taxon>
        <taxon>Hexapoda</taxon>
        <taxon>Insecta</taxon>
        <taxon>Pterygota</taxon>
        <taxon>Neoptera</taxon>
        <taxon>Endopterygota</taxon>
        <taxon>Hymenoptera</taxon>
        <taxon>Apocrita</taxon>
        <taxon>Aculeata</taxon>
        <taxon>Formicoidea</taxon>
        <taxon>Formicidae</taxon>
        <taxon>Dorylinae</taxon>
        <taxon>Ooceraea</taxon>
    </lineage>
</organism>
<evidence type="ECO:0000313" key="2">
    <source>
        <dbReference type="Proteomes" id="UP000053097"/>
    </source>
</evidence>
<dbReference type="Proteomes" id="UP000053097">
    <property type="component" value="Unassembled WGS sequence"/>
</dbReference>
<evidence type="ECO:0000313" key="1">
    <source>
        <dbReference type="EMBL" id="EZA57341.1"/>
    </source>
</evidence>
<dbReference type="EMBL" id="KK107151">
    <property type="protein sequence ID" value="EZA57341.1"/>
    <property type="molecule type" value="Genomic_DNA"/>
</dbReference>
<dbReference type="AlphaFoldDB" id="A0A026WNT6"/>
<sequence>MSHTAVFTLFGIHSTKYELFLFCTLSICSSTSFIDILPRNTAATLRHGKRRVLLHGPRRERRETWHEEVQTRERHHVHRELPQIGIQLTGKPGRNSGHGEGDQMIEITVARVGNLQRAEADIVQSLVIDAISLVGVLHQLVHR</sequence>
<proteinExistence type="predicted"/>
<reference evidence="1 2" key="1">
    <citation type="journal article" date="2014" name="Curr. Biol.">
        <title>The genome of the clonal raider ant Cerapachys biroi.</title>
        <authorList>
            <person name="Oxley P.R."/>
            <person name="Ji L."/>
            <person name="Fetter-Pruneda I."/>
            <person name="McKenzie S.K."/>
            <person name="Li C."/>
            <person name="Hu H."/>
            <person name="Zhang G."/>
            <person name="Kronauer D.J."/>
        </authorList>
    </citation>
    <scope>NUCLEOTIDE SEQUENCE [LARGE SCALE GENOMIC DNA]</scope>
</reference>
<accession>A0A026WNT6</accession>